<feature type="signal peptide" evidence="2">
    <location>
        <begin position="1"/>
        <end position="22"/>
    </location>
</feature>
<organism evidence="3">
    <name type="scientific">Christensenella massiliensis</name>
    <dbReference type="NCBI Taxonomy" id="1805714"/>
    <lineage>
        <taxon>Bacteria</taxon>
        <taxon>Bacillati</taxon>
        <taxon>Bacillota</taxon>
        <taxon>Clostridia</taxon>
        <taxon>Christensenellales</taxon>
        <taxon>Christensenellaceae</taxon>
        <taxon>Christensenella</taxon>
    </lineage>
</organism>
<evidence type="ECO:0000256" key="1">
    <source>
        <dbReference type="SAM" id="MobiDB-lite"/>
    </source>
</evidence>
<keyword evidence="2" id="KW-0732">Signal</keyword>
<dbReference type="AlphaFoldDB" id="A0AAU8A7V1"/>
<dbReference type="Gene3D" id="3.40.1000.10">
    <property type="entry name" value="Mog1/PsbP, alpha/beta/alpha sandwich"/>
    <property type="match status" value="1"/>
</dbReference>
<sequence length="233" mass="25414">MKRKLCCLACILAAAFAFWGCAADTNGTSAVMSAAAENTVRESAAEPSAVLETKTEKSGNAEADSTAATGEMEIAAPSAQPEEAKPLIYSERYEGDGYSFRYPEETEILTDTETLKSFLLPDGDCVLNITRINLSGQDITLDEALPVYEKTLEEQGNIVTESGSIEGLSYDNALLEVRLQEEGSAEMTDSVQAFFMADDYNYTFTVSSHKKDTGEMKEIVTRLAKSFRTENQE</sequence>
<feature type="region of interest" description="Disordered" evidence="1">
    <location>
        <begin position="42"/>
        <end position="67"/>
    </location>
</feature>
<dbReference type="EMBL" id="CP117826">
    <property type="protein sequence ID" value="XCC61914.1"/>
    <property type="molecule type" value="Genomic_DNA"/>
</dbReference>
<evidence type="ECO:0008006" key="4">
    <source>
        <dbReference type="Google" id="ProtNLM"/>
    </source>
</evidence>
<evidence type="ECO:0000313" key="3">
    <source>
        <dbReference type="EMBL" id="XCC61914.1"/>
    </source>
</evidence>
<proteinExistence type="predicted"/>
<feature type="chain" id="PRO_5043806634" description="PsbP C-terminal domain-containing protein" evidence="2">
    <location>
        <begin position="23"/>
        <end position="233"/>
    </location>
</feature>
<accession>A0AAU8A7V1</accession>
<reference evidence="3" key="1">
    <citation type="submission" date="2023-02" db="EMBL/GenBank/DDBJ databases">
        <title>Gut commensal Christensenella minuta modulates host metabolism via a new class of secondary bile acids.</title>
        <authorList>
            <person name="Liu C."/>
        </authorList>
    </citation>
    <scope>NUCLEOTIDE SEQUENCE</scope>
    <source>
        <strain evidence="3">CA70</strain>
    </source>
</reference>
<gene>
    <name evidence="3" type="ORF">PUP29_10300</name>
</gene>
<evidence type="ECO:0000256" key="2">
    <source>
        <dbReference type="SAM" id="SignalP"/>
    </source>
</evidence>
<dbReference type="RefSeq" id="WP_353423236.1">
    <property type="nucleotide sequence ID" value="NZ_CP117826.1"/>
</dbReference>
<name>A0AAU8A7V1_9FIRM</name>
<protein>
    <recommendedName>
        <fullName evidence="4">PsbP C-terminal domain-containing protein</fullName>
    </recommendedName>
</protein>